<dbReference type="Proteomes" id="UP000447434">
    <property type="component" value="Chromosome 8"/>
</dbReference>
<proteinExistence type="predicted"/>
<comment type="caution">
    <text evidence="1">The sequence shown here is derived from an EMBL/GenBank/DDBJ whole genome shotgun (WGS) entry which is preliminary data.</text>
</comment>
<sequence length="61" mass="7065">MCCMTQERDKISKQVQEIDCITVHLVPNHKKNHNPNSNLLSLFDISVKLSGRSVMHCCKRR</sequence>
<evidence type="ECO:0000313" key="1">
    <source>
        <dbReference type="EMBL" id="KAE9609268.1"/>
    </source>
</evidence>
<reference evidence="2" key="1">
    <citation type="journal article" date="2020" name="Nat. Commun.">
        <title>Genome sequence of the cluster root forming white lupin.</title>
        <authorList>
            <person name="Hufnagel B."/>
            <person name="Marques A."/>
            <person name="Soriano A."/>
            <person name="Marques L."/>
            <person name="Divol F."/>
            <person name="Doumas P."/>
            <person name="Sallet E."/>
            <person name="Mancinotti D."/>
            <person name="Carrere S."/>
            <person name="Marande W."/>
            <person name="Arribat S."/>
            <person name="Keller J."/>
            <person name="Huneau C."/>
            <person name="Blein T."/>
            <person name="Aime D."/>
            <person name="Laguerre M."/>
            <person name="Taylor J."/>
            <person name="Schubert V."/>
            <person name="Nelson M."/>
            <person name="Geu-Flores F."/>
            <person name="Crespi M."/>
            <person name="Gallardo-Guerrero K."/>
            <person name="Delaux P.-M."/>
            <person name="Salse J."/>
            <person name="Berges H."/>
            <person name="Guyot R."/>
            <person name="Gouzy J."/>
            <person name="Peret B."/>
        </authorList>
    </citation>
    <scope>NUCLEOTIDE SEQUENCE [LARGE SCALE GENOMIC DNA]</scope>
    <source>
        <strain evidence="2">cv. Amiga</strain>
    </source>
</reference>
<gene>
    <name evidence="1" type="ORF">Lalb_Chr08g0244401</name>
</gene>
<protein>
    <submittedName>
        <fullName evidence="1">Uncharacterized protein</fullName>
    </submittedName>
</protein>
<evidence type="ECO:0000313" key="2">
    <source>
        <dbReference type="Proteomes" id="UP000447434"/>
    </source>
</evidence>
<accession>A0A6A4Q5W9</accession>
<dbReference type="EMBL" id="WOCE01000008">
    <property type="protein sequence ID" value="KAE9609268.1"/>
    <property type="molecule type" value="Genomic_DNA"/>
</dbReference>
<dbReference type="AlphaFoldDB" id="A0A6A4Q5W9"/>
<name>A0A6A4Q5W9_LUPAL</name>
<organism evidence="1 2">
    <name type="scientific">Lupinus albus</name>
    <name type="common">White lupine</name>
    <name type="synonym">Lupinus termis</name>
    <dbReference type="NCBI Taxonomy" id="3870"/>
    <lineage>
        <taxon>Eukaryota</taxon>
        <taxon>Viridiplantae</taxon>
        <taxon>Streptophyta</taxon>
        <taxon>Embryophyta</taxon>
        <taxon>Tracheophyta</taxon>
        <taxon>Spermatophyta</taxon>
        <taxon>Magnoliopsida</taxon>
        <taxon>eudicotyledons</taxon>
        <taxon>Gunneridae</taxon>
        <taxon>Pentapetalae</taxon>
        <taxon>rosids</taxon>
        <taxon>fabids</taxon>
        <taxon>Fabales</taxon>
        <taxon>Fabaceae</taxon>
        <taxon>Papilionoideae</taxon>
        <taxon>50 kb inversion clade</taxon>
        <taxon>genistoids sensu lato</taxon>
        <taxon>core genistoids</taxon>
        <taxon>Genisteae</taxon>
        <taxon>Lupinus</taxon>
    </lineage>
</organism>
<keyword evidence="2" id="KW-1185">Reference proteome</keyword>